<feature type="compositionally biased region" description="Pro residues" evidence="1">
    <location>
        <begin position="125"/>
        <end position="165"/>
    </location>
</feature>
<keyword evidence="2" id="KW-0732">Signal</keyword>
<feature type="compositionally biased region" description="Polar residues" evidence="1">
    <location>
        <begin position="167"/>
        <end position="181"/>
    </location>
</feature>
<dbReference type="Proteomes" id="UP000215086">
    <property type="component" value="Chromosome"/>
</dbReference>
<feature type="chain" id="PRO_5012470922" evidence="2">
    <location>
        <begin position="33"/>
        <end position="279"/>
    </location>
</feature>
<feature type="signal peptide" evidence="2">
    <location>
        <begin position="1"/>
        <end position="32"/>
    </location>
</feature>
<proteinExistence type="predicted"/>
<evidence type="ECO:0000256" key="1">
    <source>
        <dbReference type="SAM" id="MobiDB-lite"/>
    </source>
</evidence>
<keyword evidence="4" id="KW-1185">Reference proteome</keyword>
<accession>A0A286RER1</accession>
<dbReference type="PROSITE" id="PS51257">
    <property type="entry name" value="PROKAR_LIPOPROTEIN"/>
    <property type="match status" value="1"/>
</dbReference>
<dbReference type="KEGG" id="ttf:THTE_1842"/>
<organism evidence="3 4">
    <name type="scientific">Thermogutta terrifontis</name>
    <dbReference type="NCBI Taxonomy" id="1331910"/>
    <lineage>
        <taxon>Bacteria</taxon>
        <taxon>Pseudomonadati</taxon>
        <taxon>Planctomycetota</taxon>
        <taxon>Planctomycetia</taxon>
        <taxon>Pirellulales</taxon>
        <taxon>Thermoguttaceae</taxon>
        <taxon>Thermogutta</taxon>
    </lineage>
</organism>
<evidence type="ECO:0000313" key="3">
    <source>
        <dbReference type="EMBL" id="ASV74444.1"/>
    </source>
</evidence>
<name>A0A286RER1_9BACT</name>
<evidence type="ECO:0000256" key="2">
    <source>
        <dbReference type="SAM" id="SignalP"/>
    </source>
</evidence>
<dbReference type="AlphaFoldDB" id="A0A286RER1"/>
<sequence>MKGTLEMSRISASALLGTMLLGLAVVPNTAQACWGCCGHRVWYPGPLAVVSAWTPCWSAYDLCPPCDVCVDPCCDVEWVLGVRPGPIRRLLFGPYRWYPVVGGACAVCGVAPCECEAQVLTMPSTPTPTPQPAPQPTPGVSPAPQPAPATPGPAPGVSPGEPPMSPSAINPTSYSVPLASPTPSRADSGLITVYVPAEAKVIINGMVTKSTGTRREYVSYGLAEGLQYKYTITAQVERDGKVYEETREVILTAGSKKGVAFSFQFPSENLAGITSGDRL</sequence>
<dbReference type="InterPro" id="IPR017460">
    <property type="entry name" value="CHP03000_planctomycetes"/>
</dbReference>
<evidence type="ECO:0000313" key="4">
    <source>
        <dbReference type="Proteomes" id="UP000215086"/>
    </source>
</evidence>
<reference evidence="3 4" key="1">
    <citation type="journal article" name="Front. Microbiol.">
        <title>Sugar Metabolism of the First Thermophilic Planctomycete Thermogutta terrifontis: Comparative Genomic and Transcriptomic Approaches.</title>
        <authorList>
            <person name="Elcheninov A.G."/>
            <person name="Menzel P."/>
            <person name="Gudbergsdottir S.R."/>
            <person name="Slesarev A.I."/>
            <person name="Kadnikov V.V."/>
            <person name="Krogh A."/>
            <person name="Bonch-Osmolovskaya E.A."/>
            <person name="Peng X."/>
            <person name="Kublanov I.V."/>
        </authorList>
    </citation>
    <scope>NUCLEOTIDE SEQUENCE [LARGE SCALE GENOMIC DNA]</scope>
    <source>
        <strain evidence="3 4">R1</strain>
    </source>
</reference>
<protein>
    <submittedName>
        <fullName evidence="3">Keratin</fullName>
    </submittedName>
</protein>
<feature type="region of interest" description="Disordered" evidence="1">
    <location>
        <begin position="124"/>
        <end position="181"/>
    </location>
</feature>
<dbReference type="NCBIfam" id="TIGR03000">
    <property type="entry name" value="plancto_dom_1"/>
    <property type="match status" value="1"/>
</dbReference>
<gene>
    <name evidence="3" type="ORF">THTE_1842</name>
</gene>
<dbReference type="EMBL" id="CP018477">
    <property type="protein sequence ID" value="ASV74444.1"/>
    <property type="molecule type" value="Genomic_DNA"/>
</dbReference>